<dbReference type="OrthoDB" id="9809323at2"/>
<dbReference type="RefSeq" id="WP_116885452.1">
    <property type="nucleotide sequence ID" value="NZ_CABMMC010000001.1"/>
</dbReference>
<keyword evidence="6" id="KW-0067">ATP-binding</keyword>
<keyword evidence="2 9" id="KW-0808">Transferase</keyword>
<dbReference type="Pfam" id="PF18765">
    <property type="entry name" value="Polbeta"/>
    <property type="match status" value="1"/>
</dbReference>
<protein>
    <submittedName>
        <fullName evidence="9">Nucleotidyltransferase</fullName>
    </submittedName>
</protein>
<comment type="cofactor">
    <cofactor evidence="1">
        <name>Mg(2+)</name>
        <dbReference type="ChEBI" id="CHEBI:18420"/>
    </cofactor>
</comment>
<dbReference type="GO" id="GO:0016779">
    <property type="term" value="F:nucleotidyltransferase activity"/>
    <property type="evidence" value="ECO:0007669"/>
    <property type="project" value="UniProtKB-KW"/>
</dbReference>
<dbReference type="Proteomes" id="UP000576225">
    <property type="component" value="Unassembled WGS sequence"/>
</dbReference>
<evidence type="ECO:0000256" key="3">
    <source>
        <dbReference type="ARBA" id="ARBA00022695"/>
    </source>
</evidence>
<organism evidence="10 11">
    <name type="scientific">Victivallis vadensis</name>
    <dbReference type="NCBI Taxonomy" id="172901"/>
    <lineage>
        <taxon>Bacteria</taxon>
        <taxon>Pseudomonadati</taxon>
        <taxon>Lentisphaerota</taxon>
        <taxon>Lentisphaeria</taxon>
        <taxon>Victivallales</taxon>
        <taxon>Victivallaceae</taxon>
        <taxon>Victivallis</taxon>
    </lineage>
</organism>
<comment type="caution">
    <text evidence="10">The sequence shown here is derived from an EMBL/GenBank/DDBJ whole genome shotgun (WGS) entry which is preliminary data.</text>
</comment>
<dbReference type="Gene3D" id="3.30.460.10">
    <property type="entry name" value="Beta Polymerase, domain 2"/>
    <property type="match status" value="1"/>
</dbReference>
<dbReference type="CDD" id="cd05403">
    <property type="entry name" value="NT_KNTase_like"/>
    <property type="match status" value="1"/>
</dbReference>
<dbReference type="GeneID" id="78296725"/>
<name>A0A2U1AJW2_9BACT</name>
<evidence type="ECO:0000256" key="7">
    <source>
        <dbReference type="ARBA" id="ARBA00022842"/>
    </source>
</evidence>
<evidence type="ECO:0000256" key="2">
    <source>
        <dbReference type="ARBA" id="ARBA00022679"/>
    </source>
</evidence>
<dbReference type="PANTHER" id="PTHR33571:SF12">
    <property type="entry name" value="BSL3053 PROTEIN"/>
    <property type="match status" value="1"/>
</dbReference>
<evidence type="ECO:0000256" key="1">
    <source>
        <dbReference type="ARBA" id="ARBA00001946"/>
    </source>
</evidence>
<evidence type="ECO:0000259" key="8">
    <source>
        <dbReference type="Pfam" id="PF18765"/>
    </source>
</evidence>
<evidence type="ECO:0000256" key="6">
    <source>
        <dbReference type="ARBA" id="ARBA00022840"/>
    </source>
</evidence>
<dbReference type="GO" id="GO:0005524">
    <property type="term" value="F:ATP binding"/>
    <property type="evidence" value="ECO:0007669"/>
    <property type="project" value="UniProtKB-KW"/>
</dbReference>
<feature type="domain" description="Polymerase beta nucleotidyltransferase" evidence="8">
    <location>
        <begin position="12"/>
        <end position="93"/>
    </location>
</feature>
<dbReference type="InterPro" id="IPR041633">
    <property type="entry name" value="Polbeta"/>
</dbReference>
<dbReference type="PANTHER" id="PTHR33571">
    <property type="entry name" value="SSL8005 PROTEIN"/>
    <property type="match status" value="1"/>
</dbReference>
<keyword evidence="3" id="KW-0548">Nucleotidyltransferase</keyword>
<proteinExistence type="predicted"/>
<evidence type="ECO:0000313" key="11">
    <source>
        <dbReference type="Proteomes" id="UP000245959"/>
    </source>
</evidence>
<reference evidence="9 12" key="2">
    <citation type="submission" date="2020-04" db="EMBL/GenBank/DDBJ databases">
        <authorList>
            <person name="Hitch T.C.A."/>
            <person name="Wylensek D."/>
            <person name="Clavel T."/>
        </authorList>
    </citation>
    <scope>NUCLEOTIDE SEQUENCE [LARGE SCALE GENOMIC DNA]</scope>
    <source>
        <strain evidence="9 12">COR2-253-APC-1A</strain>
    </source>
</reference>
<dbReference type="AlphaFoldDB" id="A0A2U1AJW2"/>
<sequence length="97" mass="11245">MCKLDELRAKRNEIYRIAKAHKVEKLFVFGSCARKEETPESDVDFLVEFAKGATLFNQFDFKDEVSELINRPVDVVSIRTLNNDTFSREVKKDMVAL</sequence>
<dbReference type="Proteomes" id="UP000245959">
    <property type="component" value="Unassembled WGS sequence"/>
</dbReference>
<reference evidence="10 11" key="1">
    <citation type="submission" date="2018-04" db="EMBL/GenBank/DDBJ databases">
        <title>Genomic Encyclopedia of Type Strains, Phase IV (KMG-IV): sequencing the most valuable type-strain genomes for metagenomic binning, comparative biology and taxonomic classification.</title>
        <authorList>
            <person name="Goeker M."/>
        </authorList>
    </citation>
    <scope>NUCLEOTIDE SEQUENCE [LARGE SCALE GENOMIC DNA]</scope>
    <source>
        <strain evidence="10 11">DSM 14823</strain>
    </source>
</reference>
<keyword evidence="5" id="KW-0547">Nucleotide-binding</keyword>
<evidence type="ECO:0000313" key="12">
    <source>
        <dbReference type="Proteomes" id="UP000576225"/>
    </source>
</evidence>
<gene>
    <name evidence="10" type="ORF">C8D82_1347</name>
    <name evidence="9" type="ORF">HF882_16515</name>
</gene>
<evidence type="ECO:0000313" key="9">
    <source>
        <dbReference type="EMBL" id="NMD88190.1"/>
    </source>
</evidence>
<evidence type="ECO:0000256" key="4">
    <source>
        <dbReference type="ARBA" id="ARBA00022723"/>
    </source>
</evidence>
<dbReference type="InterPro" id="IPR052038">
    <property type="entry name" value="Type-VII_TA_antitoxin"/>
</dbReference>
<dbReference type="InterPro" id="IPR043519">
    <property type="entry name" value="NT_sf"/>
</dbReference>
<dbReference type="GO" id="GO:0046872">
    <property type="term" value="F:metal ion binding"/>
    <property type="evidence" value="ECO:0007669"/>
    <property type="project" value="UniProtKB-KW"/>
</dbReference>
<keyword evidence="11" id="KW-1185">Reference proteome</keyword>
<dbReference type="EMBL" id="JABAEW010000039">
    <property type="protein sequence ID" value="NMD88190.1"/>
    <property type="molecule type" value="Genomic_DNA"/>
</dbReference>
<dbReference type="SUPFAM" id="SSF81301">
    <property type="entry name" value="Nucleotidyltransferase"/>
    <property type="match status" value="1"/>
</dbReference>
<keyword evidence="4" id="KW-0479">Metal-binding</keyword>
<evidence type="ECO:0000313" key="10">
    <source>
        <dbReference type="EMBL" id="PVY36601.1"/>
    </source>
</evidence>
<keyword evidence="7" id="KW-0460">Magnesium</keyword>
<evidence type="ECO:0000256" key="5">
    <source>
        <dbReference type="ARBA" id="ARBA00022741"/>
    </source>
</evidence>
<dbReference type="EMBL" id="QEKH01000034">
    <property type="protein sequence ID" value="PVY36601.1"/>
    <property type="molecule type" value="Genomic_DNA"/>
</dbReference>
<accession>A0A2U1AJW2</accession>